<evidence type="ECO:0000256" key="3">
    <source>
        <dbReference type="ARBA" id="ARBA00023054"/>
    </source>
</evidence>
<dbReference type="EMBL" id="VWZO01002774">
    <property type="protein sequence ID" value="NXH10881.1"/>
    <property type="molecule type" value="Genomic_DNA"/>
</dbReference>
<dbReference type="GO" id="GO:0045724">
    <property type="term" value="P:positive regulation of cilium assembly"/>
    <property type="evidence" value="ECO:0007669"/>
    <property type="project" value="TreeGrafter"/>
</dbReference>
<feature type="non-terminal residue" evidence="5">
    <location>
        <position position="1"/>
    </location>
</feature>
<accession>A0A7K9HAG5</accession>
<organism evidence="5 6">
    <name type="scientific">Bucco capensis</name>
    <name type="common">collared puffbird</name>
    <dbReference type="NCBI Taxonomy" id="135168"/>
    <lineage>
        <taxon>Eukaryota</taxon>
        <taxon>Metazoa</taxon>
        <taxon>Chordata</taxon>
        <taxon>Craniata</taxon>
        <taxon>Vertebrata</taxon>
        <taxon>Euteleostomi</taxon>
        <taxon>Archelosauria</taxon>
        <taxon>Archosauria</taxon>
        <taxon>Dinosauria</taxon>
        <taxon>Saurischia</taxon>
        <taxon>Theropoda</taxon>
        <taxon>Coelurosauria</taxon>
        <taxon>Aves</taxon>
        <taxon>Neognathae</taxon>
        <taxon>Neoaves</taxon>
        <taxon>Telluraves</taxon>
        <taxon>Coraciimorphae</taxon>
        <taxon>Piciformes</taxon>
        <taxon>Bucconidae</taxon>
        <taxon>Bucco</taxon>
    </lineage>
</organism>
<evidence type="ECO:0000313" key="5">
    <source>
        <dbReference type="EMBL" id="NXH10881.1"/>
    </source>
</evidence>
<dbReference type="InterPro" id="IPR026757">
    <property type="entry name" value="ENTR1"/>
</dbReference>
<dbReference type="GO" id="GO:0036064">
    <property type="term" value="C:ciliary basal body"/>
    <property type="evidence" value="ECO:0007669"/>
    <property type="project" value="TreeGrafter"/>
</dbReference>
<dbReference type="Proteomes" id="UP000534107">
    <property type="component" value="Unassembled WGS sequence"/>
</dbReference>
<comment type="caution">
    <text evidence="5">The sequence shown here is derived from an EMBL/GenBank/DDBJ whole genome shotgun (WGS) entry which is preliminary data.</text>
</comment>
<evidence type="ECO:0000256" key="4">
    <source>
        <dbReference type="SAM" id="Coils"/>
    </source>
</evidence>
<evidence type="ECO:0000256" key="2">
    <source>
        <dbReference type="ARBA" id="ARBA00016007"/>
    </source>
</evidence>
<evidence type="ECO:0000256" key="1">
    <source>
        <dbReference type="ARBA" id="ARBA00007791"/>
    </source>
</evidence>
<dbReference type="GO" id="GO:0032465">
    <property type="term" value="P:regulation of cytokinesis"/>
    <property type="evidence" value="ECO:0007669"/>
    <property type="project" value="TreeGrafter"/>
</dbReference>
<reference evidence="5 6" key="1">
    <citation type="submission" date="2019-09" db="EMBL/GenBank/DDBJ databases">
        <title>Bird 10,000 Genomes (B10K) Project - Family phase.</title>
        <authorList>
            <person name="Zhang G."/>
        </authorList>
    </citation>
    <scope>NUCLEOTIDE SEQUENCE [LARGE SCALE GENOMIC DNA]</scope>
    <source>
        <strain evidence="5">B10K-DU-001-16</strain>
        <tissue evidence="5">Muscle</tissue>
    </source>
</reference>
<dbReference type="PANTHER" id="PTHR31259">
    <property type="entry name" value="ENDOSOME-ASSOCIATED TRAFFICKING REGULATOR 1"/>
    <property type="match status" value="1"/>
</dbReference>
<dbReference type="GO" id="GO:0030496">
    <property type="term" value="C:midbody"/>
    <property type="evidence" value="ECO:0007669"/>
    <property type="project" value="TreeGrafter"/>
</dbReference>
<dbReference type="GO" id="GO:1903566">
    <property type="term" value="P:positive regulation of protein localization to cilium"/>
    <property type="evidence" value="ECO:0007669"/>
    <property type="project" value="TreeGrafter"/>
</dbReference>
<keyword evidence="3 4" id="KW-0175">Coiled coil</keyword>
<feature type="coiled-coil region" evidence="4">
    <location>
        <begin position="2"/>
        <end position="43"/>
    </location>
</feature>
<dbReference type="GO" id="GO:0005813">
    <property type="term" value="C:centrosome"/>
    <property type="evidence" value="ECO:0007669"/>
    <property type="project" value="TreeGrafter"/>
</dbReference>
<keyword evidence="6" id="KW-1185">Reference proteome</keyword>
<gene>
    <name evidence="5" type="primary">Sdccag3_0</name>
    <name evidence="5" type="ORF">BUCCAP_R15942</name>
</gene>
<proteinExistence type="inferred from homology"/>
<dbReference type="OrthoDB" id="6499155at2759"/>
<dbReference type="AlphaFoldDB" id="A0A7K9HAG5"/>
<feature type="non-terminal residue" evidence="5">
    <location>
        <position position="111"/>
    </location>
</feature>
<sequence>FVQQTERSLQQMTRRALDAESNMERLKQEIFFLREKLETSKAENENLRAGQTTDLGAVKHNIDIALQNLYKIIKGANWSIKQLISGAELLCFVAEVLKSTGNISEVGEKEL</sequence>
<protein>
    <recommendedName>
        <fullName evidence="2">Endosome-associated-trafficking regulator 1</fullName>
    </recommendedName>
</protein>
<comment type="similarity">
    <text evidence="1">Belongs to the ENTR1 family.</text>
</comment>
<evidence type="ECO:0000313" key="6">
    <source>
        <dbReference type="Proteomes" id="UP000534107"/>
    </source>
</evidence>
<dbReference type="GO" id="GO:0055037">
    <property type="term" value="C:recycling endosome"/>
    <property type="evidence" value="ECO:0007669"/>
    <property type="project" value="TreeGrafter"/>
</dbReference>
<name>A0A7K9HAG5_9PICI</name>
<dbReference type="GO" id="GO:0005769">
    <property type="term" value="C:early endosome"/>
    <property type="evidence" value="ECO:0007669"/>
    <property type="project" value="TreeGrafter"/>
</dbReference>
<dbReference type="PANTHER" id="PTHR31259:SF3">
    <property type="entry name" value="ENDOSOME-ASSOCIATED-TRAFFICKING REGULATOR 1"/>
    <property type="match status" value="1"/>
</dbReference>